<proteinExistence type="predicted"/>
<evidence type="ECO:0000313" key="4">
    <source>
        <dbReference type="EMBL" id="TKV60329.1"/>
    </source>
</evidence>
<reference evidence="4 5" key="1">
    <citation type="submission" date="2019-05" db="EMBL/GenBank/DDBJ databases">
        <title>Nakamurella sp. N5BH11, whole genome shotgun sequence.</title>
        <authorList>
            <person name="Tuo L."/>
        </authorList>
    </citation>
    <scope>NUCLEOTIDE SEQUENCE [LARGE SCALE GENOMIC DNA]</scope>
    <source>
        <strain evidence="4 5">N5BH11</strain>
    </source>
</reference>
<evidence type="ECO:0000313" key="5">
    <source>
        <dbReference type="Proteomes" id="UP000306985"/>
    </source>
</evidence>
<dbReference type="AlphaFoldDB" id="A0A4U6QJH1"/>
<evidence type="ECO:0000256" key="1">
    <source>
        <dbReference type="SAM" id="MobiDB-lite"/>
    </source>
</evidence>
<dbReference type="InterPro" id="IPR021416">
    <property type="entry name" value="DUF3048_N"/>
</dbReference>
<dbReference type="Pfam" id="PF11258">
    <property type="entry name" value="DUF3048"/>
    <property type="match status" value="1"/>
</dbReference>
<comment type="caution">
    <text evidence="4">The sequence shown here is derived from an EMBL/GenBank/DDBJ whole genome shotgun (WGS) entry which is preliminary data.</text>
</comment>
<accession>A0A4U6QJH1</accession>
<feature type="compositionally biased region" description="Low complexity" evidence="1">
    <location>
        <begin position="34"/>
        <end position="70"/>
    </location>
</feature>
<dbReference type="RefSeq" id="WP_205849715.1">
    <property type="nucleotide sequence ID" value="NZ_SZZH01000001.1"/>
</dbReference>
<feature type="compositionally biased region" description="Pro residues" evidence="1">
    <location>
        <begin position="71"/>
        <end position="80"/>
    </location>
</feature>
<feature type="domain" description="DUF3048" evidence="3">
    <location>
        <begin position="242"/>
        <end position="353"/>
    </location>
</feature>
<evidence type="ECO:0000259" key="2">
    <source>
        <dbReference type="Pfam" id="PF11258"/>
    </source>
</evidence>
<feature type="domain" description="DUF3048" evidence="2">
    <location>
        <begin position="89"/>
        <end position="215"/>
    </location>
</feature>
<protein>
    <submittedName>
        <fullName evidence="4">DUF3048 domain-containing protein</fullName>
    </submittedName>
</protein>
<gene>
    <name evidence="4" type="ORF">FDO65_00990</name>
</gene>
<organism evidence="4 5">
    <name type="scientific">Nakamurella flava</name>
    <dbReference type="NCBI Taxonomy" id="2576308"/>
    <lineage>
        <taxon>Bacteria</taxon>
        <taxon>Bacillati</taxon>
        <taxon>Actinomycetota</taxon>
        <taxon>Actinomycetes</taxon>
        <taxon>Nakamurellales</taxon>
        <taxon>Nakamurellaceae</taxon>
        <taxon>Nakamurella</taxon>
    </lineage>
</organism>
<keyword evidence="5" id="KW-1185">Reference proteome</keyword>
<dbReference type="Pfam" id="PF17479">
    <property type="entry name" value="DUF3048_C"/>
    <property type="match status" value="1"/>
</dbReference>
<name>A0A4U6QJH1_9ACTN</name>
<dbReference type="InterPro" id="IPR035328">
    <property type="entry name" value="DUF3048_C"/>
</dbReference>
<dbReference type="EMBL" id="SZZH01000001">
    <property type="protein sequence ID" value="TKV60329.1"/>
    <property type="molecule type" value="Genomic_DNA"/>
</dbReference>
<feature type="region of interest" description="Disordered" evidence="1">
    <location>
        <begin position="26"/>
        <end position="93"/>
    </location>
</feature>
<dbReference type="Proteomes" id="UP000306985">
    <property type="component" value="Unassembled WGS sequence"/>
</dbReference>
<sequence>MAVGTAATLTVGLSACSSNDRTLTSAATAEVAGTSSAAPAPSPSPTSSSPTPTSPTAEPTPEPATSAAEPTPEPPPPAPVDPLTGGAPSGNPVLAVKIENTAGGWPQYGTGQADVVYVEQVEGGLTRLLALFHSSLPEEVGAVRSLRTTDTEVLPAYGSPALLFSGGAGGPLDALADTPVVDASGMGVTWRSSAAKAPYNLHANLQQLAAAVGDRSPARDAGFTFAAGDSRLDAAPAVTSIAVQFQAARAAFAWNGSAYAVQRNGGSAADAQGTAITADNVVVMNVTAEPDGVVDSVGSPSYISHTVGDGTFTLFRNGRALDGHWWRGAADQPFRYEDASGAALPFAPGSTWIVLATQTTTTETG</sequence>
<evidence type="ECO:0000259" key="3">
    <source>
        <dbReference type="Pfam" id="PF17479"/>
    </source>
</evidence>
<dbReference type="Gene3D" id="3.50.90.10">
    <property type="entry name" value="YerB-like"/>
    <property type="match status" value="1"/>
</dbReference>
<dbReference type="InterPro" id="IPR023158">
    <property type="entry name" value="YerB-like_sf"/>
</dbReference>
<dbReference type="SUPFAM" id="SSF159774">
    <property type="entry name" value="YerB-like"/>
    <property type="match status" value="1"/>
</dbReference>